<evidence type="ECO:0000256" key="5">
    <source>
        <dbReference type="ARBA" id="ARBA00022840"/>
    </source>
</evidence>
<keyword evidence="10" id="KW-1185">Reference proteome</keyword>
<feature type="compositionally biased region" description="Polar residues" evidence="7">
    <location>
        <begin position="303"/>
        <end position="319"/>
    </location>
</feature>
<keyword evidence="4" id="KW-0418">Kinase</keyword>
<evidence type="ECO:0000256" key="1">
    <source>
        <dbReference type="ARBA" id="ARBA00022527"/>
    </source>
</evidence>
<evidence type="ECO:0000256" key="4">
    <source>
        <dbReference type="ARBA" id="ARBA00022777"/>
    </source>
</evidence>
<dbReference type="InterPro" id="IPR011417">
    <property type="entry name" value="ANTH_dom"/>
</dbReference>
<dbReference type="Pfam" id="PF07714">
    <property type="entry name" value="PK_Tyr_Ser-Thr"/>
    <property type="match status" value="1"/>
</dbReference>
<dbReference type="EMBL" id="JAMWBK010000001">
    <property type="protein sequence ID" value="KAJ8908358.1"/>
    <property type="molecule type" value="Genomic_DNA"/>
</dbReference>
<proteinExistence type="predicted"/>
<dbReference type="InterPro" id="IPR017441">
    <property type="entry name" value="Protein_kinase_ATP_BS"/>
</dbReference>
<dbReference type="Pfam" id="PF07651">
    <property type="entry name" value="ANTH"/>
    <property type="match status" value="1"/>
</dbReference>
<feature type="region of interest" description="Disordered" evidence="7">
    <location>
        <begin position="679"/>
        <end position="724"/>
    </location>
</feature>
<dbReference type="InterPro" id="IPR001245">
    <property type="entry name" value="Ser-Thr/Tyr_kinase_cat_dom"/>
</dbReference>
<dbReference type="AlphaFoldDB" id="A0AAV8V0E8"/>
<dbReference type="PANTHER" id="PTHR44329">
    <property type="entry name" value="SERINE/THREONINE-PROTEIN KINASE TNNI3K-RELATED"/>
    <property type="match status" value="1"/>
</dbReference>
<dbReference type="PRINTS" id="PR00109">
    <property type="entry name" value="TYRKINASE"/>
</dbReference>
<dbReference type="Gene3D" id="1.10.510.10">
    <property type="entry name" value="Transferase(Phosphotransferase) domain 1"/>
    <property type="match status" value="2"/>
</dbReference>
<evidence type="ECO:0000259" key="8">
    <source>
        <dbReference type="PROSITE" id="PS50011"/>
    </source>
</evidence>
<keyword evidence="1" id="KW-0723">Serine/threonine-protein kinase</keyword>
<feature type="binding site" evidence="6">
    <location>
        <position position="914"/>
    </location>
    <ligand>
        <name>ATP</name>
        <dbReference type="ChEBI" id="CHEBI:30616"/>
    </ligand>
</feature>
<gene>
    <name evidence="9" type="ORF">NDN08_005068</name>
</gene>
<reference evidence="9 10" key="1">
    <citation type="journal article" date="2023" name="Nat. Commun.">
        <title>Origin of minicircular mitochondrial genomes in red algae.</title>
        <authorList>
            <person name="Lee Y."/>
            <person name="Cho C.H."/>
            <person name="Lee Y.M."/>
            <person name="Park S.I."/>
            <person name="Yang J.H."/>
            <person name="West J.A."/>
            <person name="Bhattacharya D."/>
            <person name="Yoon H.S."/>
        </authorList>
    </citation>
    <scope>NUCLEOTIDE SEQUENCE [LARGE SCALE GENOMIC DNA]</scope>
    <source>
        <strain evidence="9 10">CCMP1338</strain>
        <tissue evidence="9">Whole cell</tissue>
    </source>
</reference>
<evidence type="ECO:0000256" key="6">
    <source>
        <dbReference type="PROSITE-ProRule" id="PRU10141"/>
    </source>
</evidence>
<feature type="compositionally biased region" description="Low complexity" evidence="7">
    <location>
        <begin position="322"/>
        <end position="337"/>
    </location>
</feature>
<name>A0AAV8V0E8_9RHOD</name>
<dbReference type="InterPro" id="IPR011009">
    <property type="entry name" value="Kinase-like_dom_sf"/>
</dbReference>
<evidence type="ECO:0000256" key="7">
    <source>
        <dbReference type="SAM" id="MobiDB-lite"/>
    </source>
</evidence>
<feature type="compositionally biased region" description="Pro residues" evidence="7">
    <location>
        <begin position="287"/>
        <end position="302"/>
    </location>
</feature>
<feature type="domain" description="Protein kinase" evidence="8">
    <location>
        <begin position="886"/>
        <end position="1140"/>
    </location>
</feature>
<evidence type="ECO:0000256" key="2">
    <source>
        <dbReference type="ARBA" id="ARBA00022679"/>
    </source>
</evidence>
<dbReference type="PROSITE" id="PS50011">
    <property type="entry name" value="PROTEIN_KINASE_DOM"/>
    <property type="match status" value="1"/>
</dbReference>
<dbReference type="Gene3D" id="3.30.200.20">
    <property type="entry name" value="Phosphorylase Kinase, domain 1"/>
    <property type="match status" value="1"/>
</dbReference>
<organism evidence="9 10">
    <name type="scientific">Rhodosorus marinus</name>
    <dbReference type="NCBI Taxonomy" id="101924"/>
    <lineage>
        <taxon>Eukaryota</taxon>
        <taxon>Rhodophyta</taxon>
        <taxon>Stylonematophyceae</taxon>
        <taxon>Stylonematales</taxon>
        <taxon>Stylonemataceae</taxon>
        <taxon>Rhodosorus</taxon>
    </lineage>
</organism>
<dbReference type="GO" id="GO:0005543">
    <property type="term" value="F:phospholipid binding"/>
    <property type="evidence" value="ECO:0007669"/>
    <property type="project" value="InterPro"/>
</dbReference>
<evidence type="ECO:0000313" key="10">
    <source>
        <dbReference type="Proteomes" id="UP001157974"/>
    </source>
</evidence>
<feature type="compositionally biased region" description="Acidic residues" evidence="7">
    <location>
        <begin position="706"/>
        <end position="717"/>
    </location>
</feature>
<keyword evidence="3 6" id="KW-0547">Nucleotide-binding</keyword>
<feature type="compositionally biased region" description="Gly residues" evidence="7">
    <location>
        <begin position="341"/>
        <end position="350"/>
    </location>
</feature>
<dbReference type="SMART" id="SM00220">
    <property type="entry name" value="S_TKc"/>
    <property type="match status" value="1"/>
</dbReference>
<dbReference type="InterPro" id="IPR008942">
    <property type="entry name" value="ENTH_VHS"/>
</dbReference>
<feature type="compositionally biased region" description="Basic residues" evidence="7">
    <location>
        <begin position="691"/>
        <end position="700"/>
    </location>
</feature>
<keyword evidence="5 6" id="KW-0067">ATP-binding</keyword>
<protein>
    <recommendedName>
        <fullName evidence="8">Protein kinase domain-containing protein</fullName>
    </recommendedName>
</protein>
<dbReference type="CDD" id="cd13999">
    <property type="entry name" value="STKc_MAP3K-like"/>
    <property type="match status" value="1"/>
</dbReference>
<dbReference type="SUPFAM" id="SSF48464">
    <property type="entry name" value="ENTH/VHS domain"/>
    <property type="match status" value="1"/>
</dbReference>
<evidence type="ECO:0000256" key="3">
    <source>
        <dbReference type="ARBA" id="ARBA00022741"/>
    </source>
</evidence>
<accession>A0AAV8V0E8</accession>
<dbReference type="PROSITE" id="PS00107">
    <property type="entry name" value="PROTEIN_KINASE_ATP"/>
    <property type="match status" value="1"/>
</dbReference>
<dbReference type="PANTHER" id="PTHR44329:SF288">
    <property type="entry name" value="MITOGEN-ACTIVATED PROTEIN KINASE KINASE KINASE 20"/>
    <property type="match status" value="1"/>
</dbReference>
<evidence type="ECO:0000313" key="9">
    <source>
        <dbReference type="EMBL" id="KAJ8908358.1"/>
    </source>
</evidence>
<dbReference type="Proteomes" id="UP001157974">
    <property type="component" value="Unassembled WGS sequence"/>
</dbReference>
<dbReference type="PROSITE" id="PS00108">
    <property type="entry name" value="PROTEIN_KINASE_ST"/>
    <property type="match status" value="1"/>
</dbReference>
<dbReference type="InterPro" id="IPR000719">
    <property type="entry name" value="Prot_kinase_dom"/>
</dbReference>
<dbReference type="SUPFAM" id="SSF56112">
    <property type="entry name" value="Protein kinase-like (PK-like)"/>
    <property type="match status" value="2"/>
</dbReference>
<keyword evidence="2" id="KW-0808">Transferase</keyword>
<dbReference type="Gene3D" id="1.25.40.90">
    <property type="match status" value="1"/>
</dbReference>
<sequence>MGWGDPGELVELNGASGKTWQLRFAKLVWPLREDPDAASTVYMMKENLPNGKVYIAKTQFADTDEDMEDLIAEAASWRKISLENNNRWPPNIVELHDAFITRGEDSSVVYLMELGEKGNLPKPLPEDQVVKALQEICNGVRSVLNSGLPCHGYVAHSNVVVSSKGVAKLAGFGAGRAKILRSHPQLSEKDDVSAIGRLGFELLVGRPPSRTETALPKQAMLSVRIREAIDSAMSPPQSRPDLGAFTRMLSEGVQAGLMSETSMKGDLKSRGGLPPVASMSMRRGMPAAPPPPAAGMGRPPPSQSRSSLMDAVNQVSQASIRGAVPPAGAPPAAGQQAYDSGSGGSLGGLGRRSSVMDAVATASRRGGDMLGNGDAGLGSRRMSMDPFGLAQRTSTPGEKAKDVSELLNKITDPDVTVFDAESMKKLLTLLHEAKASPDVFRVLFKRPISVDPVIAFKTLTAVHLMMAEGPLEFIDMTLRQAKFFEWIENSWSADAVQANMDKHKFSFAFMNGEIAKYANFLRLKAIFHYKAAYAFHGDWSRSEMLSEAGGDAVQGRERKILAGVADMMDLAEDVAGSIILGQDPCRNIKIVSFPVLVGEIIHGYEAACELVDSIENLHTRRKLVPAFNRCHNSARNVLMALNAAPDLSSKVSPEMAGMEIDENPPDIAAEPEPEPVVDLSYTEEVDEGEKKKKKKKKKKKEKGEEPLVEDATEDPAAGDEAAAGGAVVPFQENKIGLLVRYAAEHDGDAPEEEPVERAANPNVENAGLLADILGEAPTAEEGGDAGVGNSIALALTDEAREQERATLREARENSAAYSMALTVVGEAPVFEKTHPPFCQCAMCQTTTAVQNMTVYGAGDEDENIDQTPVDATTEIPEKFIINGKDVKIGQAIGEGGFGSVYKGKYKRKEVAVKKIQKAYLQDEAIYDALKKEVALMSQLEHKNVLKLVGAYPKKNNFMMLFEYMTRGSLFDMIHKARARLTWPIVKKLATNLAQGMAYLHASKVMHRDLKSANIMVDEDFSVKIGDFGIAVILSGEDDDSSERHGFAGTLQYMAPEVIQKLPFTEKSDVYSFGVVLWEMVSMELPYAGVDPQVAADQVMNNGFRPQIPPFCPQPLAVLISSCWNQEPTLRPSFVQIQELLKRIPG</sequence>
<dbReference type="InterPro" id="IPR051681">
    <property type="entry name" value="Ser/Thr_Kinases-Pseudokinases"/>
</dbReference>
<comment type="caution">
    <text evidence="9">The sequence shown here is derived from an EMBL/GenBank/DDBJ whole genome shotgun (WGS) entry which is preliminary data.</text>
</comment>
<dbReference type="GO" id="GO:0004674">
    <property type="term" value="F:protein serine/threonine kinase activity"/>
    <property type="evidence" value="ECO:0007669"/>
    <property type="project" value="UniProtKB-KW"/>
</dbReference>
<feature type="region of interest" description="Disordered" evidence="7">
    <location>
        <begin position="261"/>
        <end position="351"/>
    </location>
</feature>
<dbReference type="GO" id="GO:0005524">
    <property type="term" value="F:ATP binding"/>
    <property type="evidence" value="ECO:0007669"/>
    <property type="project" value="UniProtKB-UniRule"/>
</dbReference>
<dbReference type="InterPro" id="IPR008271">
    <property type="entry name" value="Ser/Thr_kinase_AS"/>
</dbReference>